<evidence type="ECO:0000313" key="5">
    <source>
        <dbReference type="Proteomes" id="UP000285310"/>
    </source>
</evidence>
<comment type="function">
    <text evidence="3">Catalyzes the reversible conversion of ribose-5-phosphate to ribulose 5-phosphate.</text>
</comment>
<dbReference type="GO" id="GO:0009052">
    <property type="term" value="P:pentose-phosphate shunt, non-oxidative branch"/>
    <property type="evidence" value="ECO:0007669"/>
    <property type="project" value="UniProtKB-UniRule"/>
</dbReference>
<dbReference type="PANTHER" id="PTHR11934">
    <property type="entry name" value="RIBOSE-5-PHOSPHATE ISOMERASE"/>
    <property type="match status" value="1"/>
</dbReference>
<evidence type="ECO:0000313" key="4">
    <source>
        <dbReference type="EMBL" id="ROO23804.1"/>
    </source>
</evidence>
<dbReference type="NCBIfam" id="TIGR00021">
    <property type="entry name" value="rpiA"/>
    <property type="match status" value="1"/>
</dbReference>
<organism evidence="4 5">
    <name type="scientific">Salinisphaera japonica YTM-1</name>
    <dbReference type="NCBI Taxonomy" id="1209778"/>
    <lineage>
        <taxon>Bacteria</taxon>
        <taxon>Pseudomonadati</taxon>
        <taxon>Pseudomonadota</taxon>
        <taxon>Gammaproteobacteria</taxon>
        <taxon>Salinisphaerales</taxon>
        <taxon>Salinisphaeraceae</taxon>
        <taxon>Salinisphaera</taxon>
    </lineage>
</organism>
<proteinExistence type="inferred from homology"/>
<dbReference type="AlphaFoldDB" id="A0A423PE03"/>
<dbReference type="InterPro" id="IPR020672">
    <property type="entry name" value="Ribose5P_isomerase_typA_subgr"/>
</dbReference>
<evidence type="ECO:0000256" key="1">
    <source>
        <dbReference type="ARBA" id="ARBA00001713"/>
    </source>
</evidence>
<dbReference type="Gene3D" id="3.40.50.1360">
    <property type="match status" value="1"/>
</dbReference>
<feature type="binding site" evidence="3">
    <location>
        <begin position="82"/>
        <end position="85"/>
    </location>
    <ligand>
        <name>substrate</name>
    </ligand>
</feature>
<dbReference type="GO" id="GO:0006014">
    <property type="term" value="P:D-ribose metabolic process"/>
    <property type="evidence" value="ECO:0007669"/>
    <property type="project" value="TreeGrafter"/>
</dbReference>
<comment type="pathway">
    <text evidence="3">Carbohydrate degradation; pentose phosphate pathway; D-ribose 5-phosphate from D-ribulose 5-phosphate (non-oxidative stage): step 1/1.</text>
</comment>
<dbReference type="CDD" id="cd01398">
    <property type="entry name" value="RPI_A"/>
    <property type="match status" value="1"/>
</dbReference>
<accession>A0A423PE03</accession>
<dbReference type="HAMAP" id="MF_00170">
    <property type="entry name" value="Rib_5P_isom_A"/>
    <property type="match status" value="1"/>
</dbReference>
<comment type="catalytic activity">
    <reaction evidence="1 3">
        <text>aldehydo-D-ribose 5-phosphate = D-ribulose 5-phosphate</text>
        <dbReference type="Rhea" id="RHEA:14657"/>
        <dbReference type="ChEBI" id="CHEBI:58121"/>
        <dbReference type="ChEBI" id="CHEBI:58273"/>
        <dbReference type="EC" id="5.3.1.6"/>
    </reaction>
</comment>
<keyword evidence="5" id="KW-1185">Reference proteome</keyword>
<gene>
    <name evidence="3" type="primary">rpiA</name>
    <name evidence="4" type="ORF">SAJA_15030</name>
</gene>
<comment type="subunit">
    <text evidence="3">Homodimer.</text>
</comment>
<evidence type="ECO:0000256" key="2">
    <source>
        <dbReference type="ARBA" id="ARBA00023235"/>
    </source>
</evidence>
<keyword evidence="2 3" id="KW-0413">Isomerase</keyword>
<feature type="binding site" evidence="3">
    <location>
        <begin position="95"/>
        <end position="98"/>
    </location>
    <ligand>
        <name>substrate</name>
    </ligand>
</feature>
<dbReference type="UniPathway" id="UPA00115">
    <property type="reaction ID" value="UER00412"/>
</dbReference>
<dbReference type="SUPFAM" id="SSF75445">
    <property type="entry name" value="D-ribose-5-phosphate isomerase (RpiA), lid domain"/>
    <property type="match status" value="1"/>
</dbReference>
<dbReference type="PANTHER" id="PTHR11934:SF0">
    <property type="entry name" value="RIBOSE-5-PHOSPHATE ISOMERASE"/>
    <property type="match status" value="1"/>
</dbReference>
<dbReference type="Gene3D" id="3.30.70.260">
    <property type="match status" value="1"/>
</dbReference>
<evidence type="ECO:0000256" key="3">
    <source>
        <dbReference type="HAMAP-Rule" id="MF_00170"/>
    </source>
</evidence>
<comment type="similarity">
    <text evidence="3">Belongs to the ribose 5-phosphate isomerase family.</text>
</comment>
<dbReference type="GO" id="GO:0004751">
    <property type="term" value="F:ribose-5-phosphate isomerase activity"/>
    <property type="evidence" value="ECO:0007669"/>
    <property type="project" value="UniProtKB-UniRule"/>
</dbReference>
<dbReference type="EC" id="5.3.1.6" evidence="3"/>
<dbReference type="InterPro" id="IPR037171">
    <property type="entry name" value="NagB/RpiA_transferase-like"/>
</dbReference>
<comment type="caution">
    <text evidence="4">The sequence shown here is derived from an EMBL/GenBank/DDBJ whole genome shotgun (WGS) entry which is preliminary data.</text>
</comment>
<dbReference type="GO" id="GO:0005829">
    <property type="term" value="C:cytosol"/>
    <property type="evidence" value="ECO:0007669"/>
    <property type="project" value="TreeGrafter"/>
</dbReference>
<dbReference type="OrthoDB" id="5870696at2"/>
<feature type="binding site" evidence="3">
    <location>
        <position position="122"/>
    </location>
    <ligand>
        <name>substrate</name>
    </ligand>
</feature>
<protein>
    <recommendedName>
        <fullName evidence="3">Ribose-5-phosphate isomerase A</fullName>
        <ecNumber evidence="3">5.3.1.6</ecNumber>
    </recommendedName>
    <alternativeName>
        <fullName evidence="3">Phosphoriboisomerase A</fullName>
        <shortName evidence="3">PRI</shortName>
    </alternativeName>
</protein>
<dbReference type="NCBIfam" id="NF001924">
    <property type="entry name" value="PRK00702.1"/>
    <property type="match status" value="1"/>
</dbReference>
<dbReference type="EMBL" id="AYKG01000069">
    <property type="protein sequence ID" value="ROO23804.1"/>
    <property type="molecule type" value="Genomic_DNA"/>
</dbReference>
<sequence>MSNNEQQKRAAAEAAYEYVVEGEYLGVGTGSTVNHFIDVLAERRPAIKGCVSSSEATTARLKRAGFDVETLNFAGDLSVYVDGADEVSPQLALIKGGGGAMTREKIIAQVSDTFVCMVDTSKQVDVLGAFPLPIEVIEMGRSAVARALVKMGGLPELREDFRSDNGHPIIDVYNLDLTDPKAVEARINAIPGVVTVGLFAQRPADVLIVAGADGVTTKKR</sequence>
<feature type="active site" description="Proton acceptor" evidence="3">
    <location>
        <position position="104"/>
    </location>
</feature>
<dbReference type="InterPro" id="IPR004788">
    <property type="entry name" value="Ribose5P_isomerase_type_A"/>
</dbReference>
<dbReference type="FunCoup" id="A0A423PE03">
    <property type="interactions" value="464"/>
</dbReference>
<reference evidence="4 5" key="1">
    <citation type="submission" date="2013-10" db="EMBL/GenBank/DDBJ databases">
        <title>Salinisphaera japonica YTM-1 Genome Sequencing.</title>
        <authorList>
            <person name="Lai Q."/>
            <person name="Li C."/>
            <person name="Shao Z."/>
        </authorList>
    </citation>
    <scope>NUCLEOTIDE SEQUENCE [LARGE SCALE GENOMIC DNA]</scope>
    <source>
        <strain evidence="4 5">YTM-1</strain>
    </source>
</reference>
<dbReference type="RefSeq" id="WP_123659438.1">
    <property type="nucleotide sequence ID" value="NZ_AYKG01000069.1"/>
</dbReference>
<dbReference type="SUPFAM" id="SSF100950">
    <property type="entry name" value="NagB/RpiA/CoA transferase-like"/>
    <property type="match status" value="1"/>
</dbReference>
<dbReference type="Proteomes" id="UP000285310">
    <property type="component" value="Unassembled WGS sequence"/>
</dbReference>
<name>A0A423PE03_9GAMM</name>
<dbReference type="FunFam" id="3.40.50.1360:FF:000001">
    <property type="entry name" value="Ribose-5-phosphate isomerase A"/>
    <property type="match status" value="1"/>
</dbReference>
<feature type="binding site" evidence="3">
    <location>
        <begin position="29"/>
        <end position="32"/>
    </location>
    <ligand>
        <name>substrate</name>
    </ligand>
</feature>
<dbReference type="Pfam" id="PF06026">
    <property type="entry name" value="Rib_5-P_isom_A"/>
    <property type="match status" value="1"/>
</dbReference>
<dbReference type="InParanoid" id="A0A423PE03"/>